<sequence length="148" mass="16804">MRFLNDTDYTALIRNEIKAALTSNYTDTKLFTAENMAVSQIKKYVAGKHPIDKVFVSYDPTDPDAVDNRDAYIVMLSIDLALYHLYSSTAPNLIPKHRSERYQDALDWLKGVASGTFVSDLPPYEDEGGETMLNIKISSKYPSTNQRW</sequence>
<proteinExistence type="predicted"/>
<dbReference type="AlphaFoldDB" id="A0A444GLI4"/>
<dbReference type="RefSeq" id="WP_128391304.1">
    <property type="nucleotide sequence ID" value="NZ_SBII01000016.1"/>
</dbReference>
<reference evidence="1 2" key="1">
    <citation type="submission" date="2019-01" db="EMBL/GenBank/DDBJ databases">
        <title>Flavobacterium sp. nov.,isolated from freshwater.</title>
        <authorList>
            <person name="Zhang R."/>
            <person name="Du Z.-J."/>
        </authorList>
    </citation>
    <scope>NUCLEOTIDE SEQUENCE [LARGE SCALE GENOMIC DNA]</scope>
    <source>
        <strain evidence="1 2">1E403</strain>
    </source>
</reference>
<dbReference type="OrthoDB" id="881590at2"/>
<dbReference type="Proteomes" id="UP000287527">
    <property type="component" value="Unassembled WGS sequence"/>
</dbReference>
<gene>
    <name evidence="1" type="ORF">EPI11_17575</name>
</gene>
<dbReference type="EMBL" id="SBII01000016">
    <property type="protein sequence ID" value="RWW91852.1"/>
    <property type="molecule type" value="Genomic_DNA"/>
</dbReference>
<protein>
    <submittedName>
        <fullName evidence="1">DUF1320 domain-containing protein</fullName>
    </submittedName>
</protein>
<keyword evidence="2" id="KW-1185">Reference proteome</keyword>
<dbReference type="InterPro" id="IPR009752">
    <property type="entry name" value="Phage_Mu_GpJ"/>
</dbReference>
<accession>A0A444GLI4</accession>
<comment type="caution">
    <text evidence="1">The sequence shown here is derived from an EMBL/GenBank/DDBJ whole genome shotgun (WGS) entry which is preliminary data.</text>
</comment>
<organism evidence="1 2">
    <name type="scientific">Flavobacterium cerinum</name>
    <dbReference type="NCBI Taxonomy" id="2502784"/>
    <lineage>
        <taxon>Bacteria</taxon>
        <taxon>Pseudomonadati</taxon>
        <taxon>Bacteroidota</taxon>
        <taxon>Flavobacteriia</taxon>
        <taxon>Flavobacteriales</taxon>
        <taxon>Flavobacteriaceae</taxon>
        <taxon>Flavobacterium</taxon>
    </lineage>
</organism>
<evidence type="ECO:0000313" key="2">
    <source>
        <dbReference type="Proteomes" id="UP000287527"/>
    </source>
</evidence>
<name>A0A444GLI4_9FLAO</name>
<evidence type="ECO:0000313" key="1">
    <source>
        <dbReference type="EMBL" id="RWW91852.1"/>
    </source>
</evidence>
<dbReference type="Pfam" id="PF07030">
    <property type="entry name" value="Phage_Mu_Gp36"/>
    <property type="match status" value="1"/>
</dbReference>